<evidence type="ECO:0000256" key="5">
    <source>
        <dbReference type="SAM" id="Phobius"/>
    </source>
</evidence>
<dbReference type="EMBL" id="VVIQ01000005">
    <property type="protein sequence ID" value="MUL27983.1"/>
    <property type="molecule type" value="Genomic_DNA"/>
</dbReference>
<feature type="compositionally biased region" description="Basic and acidic residues" evidence="4">
    <location>
        <begin position="209"/>
        <end position="244"/>
    </location>
</feature>
<comment type="caution">
    <text evidence="6">The sequence shown here is derived from an EMBL/GenBank/DDBJ whole genome shotgun (WGS) entry which is preliminary data.</text>
</comment>
<sequence length="413" mass="46170">MARTVIQIIASALAKQYNLSAADSSAFIDSFFAIISEELKKGNQVKIKGLGTFKVQRVKPRESVNVNTGERVLIEGHDKISFTPDAAMKELVNKPFSQFETVVINDGVDTKELEKIPTESNDREIVEDSVKSETIEEPEKTISSPEESAPKDETITKNEEQLKEIPNVIEEELYPKDEKKEEVGGSSDTEKIDSKEEAIVEEPTNNPDSKVERLENDEPRQEATSVEHLKTEVKKIKEAPKEEPQDSDSDIESYVDNKENGILKLVAVIAVIVIICLGVFLWIKSGGINLSKPAKEVATKQVESPKKKVDNGVKVIQEDNKKDTTIIKKIEKRDDSYAEMNNDARIRYGAYNIIGVDRVIVLRKGQTMASISRKTLGADMIGYFQVLNGCNSMEAGDTLKVPKVELRPEYRKK</sequence>
<evidence type="ECO:0000313" key="7">
    <source>
        <dbReference type="Proteomes" id="UP000482295"/>
    </source>
</evidence>
<dbReference type="Pfam" id="PF00216">
    <property type="entry name" value="Bac_DNA_binding"/>
    <property type="match status" value="1"/>
</dbReference>
<feature type="region of interest" description="Disordered" evidence="4">
    <location>
        <begin position="113"/>
        <end position="252"/>
    </location>
</feature>
<evidence type="ECO:0000256" key="3">
    <source>
        <dbReference type="RuleBase" id="RU003939"/>
    </source>
</evidence>
<keyword evidence="5" id="KW-1133">Transmembrane helix</keyword>
<dbReference type="InterPro" id="IPR000119">
    <property type="entry name" value="Hist_DNA-bd"/>
</dbReference>
<protein>
    <submittedName>
        <fullName evidence="6">HU family DNA-binding protein</fullName>
    </submittedName>
</protein>
<keyword evidence="5" id="KW-0812">Transmembrane</keyword>
<evidence type="ECO:0000256" key="2">
    <source>
        <dbReference type="ARBA" id="ARBA00023125"/>
    </source>
</evidence>
<keyword evidence="5" id="KW-0472">Membrane</keyword>
<proteinExistence type="inferred from homology"/>
<feature type="compositionally biased region" description="Basic and acidic residues" evidence="4">
    <location>
        <begin position="148"/>
        <end position="163"/>
    </location>
</feature>
<comment type="similarity">
    <text evidence="1 3">Belongs to the bacterial histone-like protein family.</text>
</comment>
<evidence type="ECO:0000256" key="1">
    <source>
        <dbReference type="ARBA" id="ARBA00010529"/>
    </source>
</evidence>
<feature type="transmembrane region" description="Helical" evidence="5">
    <location>
        <begin position="262"/>
        <end position="283"/>
    </location>
</feature>
<evidence type="ECO:0000313" key="6">
    <source>
        <dbReference type="EMBL" id="MUL27983.1"/>
    </source>
</evidence>
<dbReference type="GO" id="GO:0003677">
    <property type="term" value="F:DNA binding"/>
    <property type="evidence" value="ECO:0007669"/>
    <property type="project" value="UniProtKB-KW"/>
</dbReference>
<feature type="compositionally biased region" description="Basic and acidic residues" evidence="4">
    <location>
        <begin position="173"/>
        <end position="198"/>
    </location>
</feature>
<name>A0A7C9HE54_9BACT</name>
<accession>A0A7C9HE54</accession>
<dbReference type="PANTHER" id="PTHR33175:SF2">
    <property type="entry name" value="INTEGRATION HOST FACTOR SUBUNIT ALPHA"/>
    <property type="match status" value="1"/>
</dbReference>
<dbReference type="GO" id="GO:0005829">
    <property type="term" value="C:cytosol"/>
    <property type="evidence" value="ECO:0007669"/>
    <property type="project" value="TreeGrafter"/>
</dbReference>
<dbReference type="GO" id="GO:0030527">
    <property type="term" value="F:structural constituent of chromatin"/>
    <property type="evidence" value="ECO:0007669"/>
    <property type="project" value="InterPro"/>
</dbReference>
<dbReference type="RefSeq" id="WP_155715980.1">
    <property type="nucleotide sequence ID" value="NZ_VVIQ01000005.1"/>
</dbReference>
<dbReference type="PANTHER" id="PTHR33175">
    <property type="entry name" value="DNA-BINDING PROTEIN HU"/>
    <property type="match status" value="1"/>
</dbReference>
<keyword evidence="2 6" id="KW-0238">DNA-binding</keyword>
<dbReference type="Gene3D" id="4.10.520.10">
    <property type="entry name" value="IHF-like DNA-binding proteins"/>
    <property type="match status" value="1"/>
</dbReference>
<gene>
    <name evidence="6" type="ORF">F0475_06640</name>
</gene>
<reference evidence="6 7" key="1">
    <citation type="submission" date="2019-09" db="EMBL/GenBank/DDBJ databases">
        <title>Prevotella A2879 sp. nov., isolated from an abscess of a patient.</title>
        <authorList>
            <person name="Buhl M."/>
            <person name="Oberhettinger P."/>
        </authorList>
    </citation>
    <scope>NUCLEOTIDE SEQUENCE [LARGE SCALE GENOMIC DNA]</scope>
    <source>
        <strain evidence="6 7">A2879</strain>
    </source>
</reference>
<dbReference type="SMART" id="SM00411">
    <property type="entry name" value="BHL"/>
    <property type="match status" value="1"/>
</dbReference>
<dbReference type="SUPFAM" id="SSF47729">
    <property type="entry name" value="IHF-like DNA-binding proteins"/>
    <property type="match status" value="1"/>
</dbReference>
<dbReference type="Proteomes" id="UP000482295">
    <property type="component" value="Unassembled WGS sequence"/>
</dbReference>
<dbReference type="InterPro" id="IPR010992">
    <property type="entry name" value="IHF-like_DNA-bd_dom_sf"/>
</dbReference>
<organism evidence="6 7">
    <name type="scientific">Prevotella vespertina</name>
    <dbReference type="NCBI Taxonomy" id="2608404"/>
    <lineage>
        <taxon>Bacteria</taxon>
        <taxon>Pseudomonadati</taxon>
        <taxon>Bacteroidota</taxon>
        <taxon>Bacteroidia</taxon>
        <taxon>Bacteroidales</taxon>
        <taxon>Prevotellaceae</taxon>
        <taxon>Prevotella</taxon>
    </lineage>
</organism>
<feature type="compositionally biased region" description="Basic and acidic residues" evidence="4">
    <location>
        <begin position="113"/>
        <end position="140"/>
    </location>
</feature>
<keyword evidence="7" id="KW-1185">Reference proteome</keyword>
<dbReference type="AlphaFoldDB" id="A0A7C9HE54"/>
<evidence type="ECO:0000256" key="4">
    <source>
        <dbReference type="SAM" id="MobiDB-lite"/>
    </source>
</evidence>